<comment type="subcellular location">
    <subcellularLocation>
        <location evidence="1">Cell membrane</location>
        <topology evidence="1">Multi-pass membrane protein</topology>
    </subcellularLocation>
</comment>
<evidence type="ECO:0000256" key="4">
    <source>
        <dbReference type="ARBA" id="ARBA00022989"/>
    </source>
</evidence>
<feature type="transmembrane region" description="Helical" evidence="6">
    <location>
        <begin position="295"/>
        <end position="317"/>
    </location>
</feature>
<reference evidence="8 9" key="1">
    <citation type="journal article" date="2020" name="Biotechnol. Biofuels">
        <title>New insights from the biogas microbiome by comprehensive genome-resolved metagenomics of nearly 1600 species originating from multiple anaerobic digesters.</title>
        <authorList>
            <person name="Campanaro S."/>
            <person name="Treu L."/>
            <person name="Rodriguez-R L.M."/>
            <person name="Kovalovszki A."/>
            <person name="Ziels R.M."/>
            <person name="Maus I."/>
            <person name="Zhu X."/>
            <person name="Kougias P.G."/>
            <person name="Basile A."/>
            <person name="Luo G."/>
            <person name="Schluter A."/>
            <person name="Konstantinidis K.T."/>
            <person name="Angelidaki I."/>
        </authorList>
    </citation>
    <scope>NUCLEOTIDE SEQUENCE [LARGE SCALE GENOMIC DNA]</scope>
    <source>
        <strain evidence="8">AS22ysBPME_79</strain>
    </source>
</reference>
<gene>
    <name evidence="8" type="ORF">GX950_01305</name>
</gene>
<feature type="transmembrane region" description="Helical" evidence="6">
    <location>
        <begin position="337"/>
        <end position="359"/>
    </location>
</feature>
<name>A0A7K4BYU6_9ARCH</name>
<keyword evidence="3 6" id="KW-0812">Transmembrane</keyword>
<evidence type="ECO:0000256" key="6">
    <source>
        <dbReference type="SAM" id="Phobius"/>
    </source>
</evidence>
<feature type="transmembrane region" description="Helical" evidence="6">
    <location>
        <begin position="115"/>
        <end position="141"/>
    </location>
</feature>
<dbReference type="EMBL" id="JAAZKV010000009">
    <property type="protein sequence ID" value="NMA44434.1"/>
    <property type="molecule type" value="Genomic_DNA"/>
</dbReference>
<evidence type="ECO:0000259" key="7">
    <source>
        <dbReference type="Pfam" id="PF00482"/>
    </source>
</evidence>
<dbReference type="PANTHER" id="PTHR35402:SF1">
    <property type="entry name" value="TYPE II SECRETION SYSTEM PROTEIN GSPF DOMAIN-CONTAINING PROTEIN"/>
    <property type="match status" value="1"/>
</dbReference>
<dbReference type="Pfam" id="PF00482">
    <property type="entry name" value="T2SSF"/>
    <property type="match status" value="1"/>
</dbReference>
<evidence type="ECO:0000313" key="9">
    <source>
        <dbReference type="Proteomes" id="UP000526302"/>
    </source>
</evidence>
<evidence type="ECO:0000256" key="3">
    <source>
        <dbReference type="ARBA" id="ARBA00022692"/>
    </source>
</evidence>
<keyword evidence="5 6" id="KW-0472">Membrane</keyword>
<evidence type="ECO:0000256" key="2">
    <source>
        <dbReference type="ARBA" id="ARBA00022475"/>
    </source>
</evidence>
<dbReference type="InterPro" id="IPR042094">
    <property type="entry name" value="T2SS_GspF_sf"/>
</dbReference>
<feature type="transmembrane region" description="Helical" evidence="6">
    <location>
        <begin position="147"/>
        <end position="167"/>
    </location>
</feature>
<evidence type="ECO:0000313" key="8">
    <source>
        <dbReference type="EMBL" id="NMA44434.1"/>
    </source>
</evidence>
<dbReference type="PANTHER" id="PTHR35402">
    <property type="entry name" value="INTEGRAL MEMBRANE PROTEIN-RELATED"/>
    <property type="match status" value="1"/>
</dbReference>
<dbReference type="AlphaFoldDB" id="A0A7K4BYU6"/>
<evidence type="ECO:0000256" key="5">
    <source>
        <dbReference type="ARBA" id="ARBA00023136"/>
    </source>
</evidence>
<dbReference type="InterPro" id="IPR056569">
    <property type="entry name" value="ArlJ-like"/>
</dbReference>
<dbReference type="Gene3D" id="1.20.81.30">
    <property type="entry name" value="Type II secretion system (T2SS), domain F"/>
    <property type="match status" value="1"/>
</dbReference>
<keyword evidence="4 6" id="KW-1133">Transmembrane helix</keyword>
<proteinExistence type="predicted"/>
<comment type="caution">
    <text evidence="8">The sequence shown here is derived from an EMBL/GenBank/DDBJ whole genome shotgun (WGS) entry which is preliminary data.</text>
</comment>
<dbReference type="InterPro" id="IPR018076">
    <property type="entry name" value="T2SS_GspF_dom"/>
</dbReference>
<organism evidence="8 9">
    <name type="scientific">Candidatus Iainarchaeum sp</name>
    <dbReference type="NCBI Taxonomy" id="3101447"/>
    <lineage>
        <taxon>Archaea</taxon>
        <taxon>Candidatus Iainarchaeota</taxon>
        <taxon>Candidatus Iainarchaeia</taxon>
        <taxon>Candidatus Iainarchaeales</taxon>
        <taxon>Candidatus Iainarchaeaceae</taxon>
        <taxon>Candidatus Iainarchaeum</taxon>
    </lineage>
</organism>
<accession>A0A7K4BYU6</accession>
<evidence type="ECO:0000256" key="1">
    <source>
        <dbReference type="ARBA" id="ARBA00004651"/>
    </source>
</evidence>
<keyword evidence="2" id="KW-1003">Cell membrane</keyword>
<feature type="domain" description="Type II secretion system protein GspF" evidence="7">
    <location>
        <begin position="188"/>
        <end position="314"/>
    </location>
</feature>
<protein>
    <submittedName>
        <fullName evidence="8">Type II secretion system F family protein</fullName>
    </submittedName>
</protein>
<dbReference type="GO" id="GO:0005886">
    <property type="term" value="C:plasma membrane"/>
    <property type="evidence" value="ECO:0007669"/>
    <property type="project" value="UniProtKB-SubCell"/>
</dbReference>
<sequence>MVSENFSVDENEVNKIVETMKKKYREEGIVIDEVNTSLKEMRGIITEETYAKIDIETQEDVEEFGSSITRQIGTIYLKTKNIVKPIQNYFKNFPITQELGFYLYSANMQYSANQYLALATTAGIIIGIISFIIGIITGIIIGNILLIPIIPIVFGFFGLVVSILLILKIPKNKAIQRGNACSLELPFALRHMATELKSGIGLYKALQAIAANDYGALSEEFSRTIKEIEEGADTNVALKHLSLRTQSRPLKTTINHILRAMRIGGNLSEIMNDIAKDVTSDLKNKINAFSQTMNFFAVVFIFLGIILPVAILILGAIRNSPISSAGQDLFKAIPLTIDVLLIIYFIFMPIVFIGMNYFIHKTQPQI</sequence>
<dbReference type="Proteomes" id="UP000526302">
    <property type="component" value="Unassembled WGS sequence"/>
</dbReference>